<feature type="compositionally biased region" description="Polar residues" evidence="1">
    <location>
        <begin position="20"/>
        <end position="34"/>
    </location>
</feature>
<accession>A0A0W0CYM5</accession>
<dbReference type="GO" id="GO:0032511">
    <property type="term" value="P:late endosome to vacuole transport via multivesicular body sorting pathway"/>
    <property type="evidence" value="ECO:0007669"/>
    <property type="project" value="EnsemblFungi"/>
</dbReference>
<dbReference type="InterPro" id="IPR009060">
    <property type="entry name" value="UBA-like_sf"/>
</dbReference>
<gene>
    <name evidence="4" type="ORF">AO440_002190</name>
</gene>
<dbReference type="Gene3D" id="1.10.246.120">
    <property type="match status" value="1"/>
</dbReference>
<name>A0A0W0CYM5_CANGB</name>
<sequence length="454" mass="52738">MESSQIREPKGQASDRDMNSNKTSQASEELQSNFKPELNEQLESQNQVVNALQSPEHEEEDVNETYYNFQLFLDQIQDTRCAPLIKYTRSFLRNFVTQRAIWSATEQDKLIKDFKTFIYSKYKDFKPFSDLNKTELRNAEEGMEKLLTGKLYHHLFSPLLAERAKAAGIEADKEHLDDIEKDKMFIKKVAEFKFIEPTNLDISFQNVKRVKKFTSFASIELNKMNNFKAPRDKMVCILNASKILFGLMKHSEETGADCFVPLLIYTLLSGKIENLVSNINFIERFRYSSLFRGEEAYYLSSLQAASNFILKLDKKSLTIENEKDFDTKYEQNIENVKQDQLQKEKLLKETKQEESSNMLDDVSNMVMNKLNEFFIQDEPQKEKKKEVHHKANSKNEDGEVASMIKQLEAKEHQETVETLTSMFPDLDVEIIEDVCIAKKHRIGPCVDVLLTLSN</sequence>
<dbReference type="GO" id="GO:0036010">
    <property type="term" value="P:protein localization to endosome"/>
    <property type="evidence" value="ECO:0007669"/>
    <property type="project" value="EnsemblFungi"/>
</dbReference>
<dbReference type="AlphaFoldDB" id="A0A0W0CYM5"/>
<dbReference type="CDD" id="cd14369">
    <property type="entry name" value="CUE_VPS9_like"/>
    <property type="match status" value="1"/>
</dbReference>
<feature type="compositionally biased region" description="Basic and acidic residues" evidence="1">
    <location>
        <begin position="1"/>
        <end position="19"/>
    </location>
</feature>
<dbReference type="GO" id="GO:0005085">
    <property type="term" value="F:guanyl-nucleotide exchange factor activity"/>
    <property type="evidence" value="ECO:0007669"/>
    <property type="project" value="EnsemblFungi"/>
</dbReference>
<dbReference type="GO" id="GO:0005829">
    <property type="term" value="C:cytosol"/>
    <property type="evidence" value="ECO:0007669"/>
    <property type="project" value="EnsemblFungi"/>
</dbReference>
<dbReference type="SUPFAM" id="SSF46934">
    <property type="entry name" value="UBA-like"/>
    <property type="match status" value="1"/>
</dbReference>
<protein>
    <submittedName>
        <fullName evidence="4">Vacuolar protein sorting-associated protein 9</fullName>
    </submittedName>
</protein>
<reference evidence="4 5" key="1">
    <citation type="submission" date="2015-10" db="EMBL/GenBank/DDBJ databases">
        <title>Draft genomes sequences of Candida glabrata isolates 1A, 1B, 2A, 2B, 3A and 3B.</title>
        <authorList>
            <person name="Haavelsrud O.E."/>
            <person name="Gaustad P."/>
        </authorList>
    </citation>
    <scope>NUCLEOTIDE SEQUENCE [LARGE SCALE GENOMIC DNA]</scope>
    <source>
        <strain evidence="4">910700640</strain>
    </source>
</reference>
<dbReference type="GO" id="GO:0005769">
    <property type="term" value="C:early endosome"/>
    <property type="evidence" value="ECO:0007669"/>
    <property type="project" value="EnsemblFungi"/>
</dbReference>
<dbReference type="PANTHER" id="PTHR23101:SF25">
    <property type="entry name" value="GTPASE-ACTIVATING PROTEIN AND VPS9 DOMAIN-CONTAINING PROTEIN 1"/>
    <property type="match status" value="1"/>
</dbReference>
<feature type="domain" description="CUE" evidence="2">
    <location>
        <begin position="411"/>
        <end position="454"/>
    </location>
</feature>
<dbReference type="VEuPathDB" id="FungiDB:B1J91_H06941g"/>
<dbReference type="Gene3D" id="1.20.1050.80">
    <property type="entry name" value="VPS9 domain"/>
    <property type="match status" value="1"/>
</dbReference>
<dbReference type="SUPFAM" id="SSF109993">
    <property type="entry name" value="VPS9 domain"/>
    <property type="match status" value="1"/>
</dbReference>
<dbReference type="Pfam" id="PF18151">
    <property type="entry name" value="DUF5601"/>
    <property type="match status" value="1"/>
</dbReference>
<feature type="domain" description="VPS9" evidence="3">
    <location>
        <begin position="179"/>
        <end position="318"/>
    </location>
</feature>
<dbReference type="GO" id="GO:0030139">
    <property type="term" value="C:endocytic vesicle"/>
    <property type="evidence" value="ECO:0007669"/>
    <property type="project" value="TreeGrafter"/>
</dbReference>
<dbReference type="InterPro" id="IPR041804">
    <property type="entry name" value="Vps9_CUE"/>
</dbReference>
<dbReference type="Pfam" id="PF02204">
    <property type="entry name" value="VPS9"/>
    <property type="match status" value="1"/>
</dbReference>
<organism evidence="4 5">
    <name type="scientific">Candida glabrata</name>
    <name type="common">Yeast</name>
    <name type="synonym">Torulopsis glabrata</name>
    <dbReference type="NCBI Taxonomy" id="5478"/>
    <lineage>
        <taxon>Eukaryota</taxon>
        <taxon>Fungi</taxon>
        <taxon>Dikarya</taxon>
        <taxon>Ascomycota</taxon>
        <taxon>Saccharomycotina</taxon>
        <taxon>Saccharomycetes</taxon>
        <taxon>Saccharomycetales</taxon>
        <taxon>Saccharomycetaceae</taxon>
        <taxon>Nakaseomyces</taxon>
    </lineage>
</organism>
<dbReference type="GO" id="GO:0006623">
    <property type="term" value="P:protein targeting to vacuole"/>
    <property type="evidence" value="ECO:0007669"/>
    <property type="project" value="EnsemblFungi"/>
</dbReference>
<dbReference type="GO" id="GO:0000011">
    <property type="term" value="P:vacuole inheritance"/>
    <property type="evidence" value="ECO:0007669"/>
    <property type="project" value="EnsemblFungi"/>
</dbReference>
<dbReference type="InterPro" id="IPR003892">
    <property type="entry name" value="CUE"/>
</dbReference>
<dbReference type="GO" id="GO:0043130">
    <property type="term" value="F:ubiquitin binding"/>
    <property type="evidence" value="ECO:0007669"/>
    <property type="project" value="EnsemblFungi"/>
</dbReference>
<dbReference type="SMART" id="SM00546">
    <property type="entry name" value="CUE"/>
    <property type="match status" value="1"/>
</dbReference>
<dbReference type="InterPro" id="IPR041545">
    <property type="entry name" value="DUF5601"/>
</dbReference>
<dbReference type="InterPro" id="IPR045046">
    <property type="entry name" value="Vps9-like"/>
</dbReference>
<dbReference type="GO" id="GO:0031267">
    <property type="term" value="F:small GTPase binding"/>
    <property type="evidence" value="ECO:0007669"/>
    <property type="project" value="TreeGrafter"/>
</dbReference>
<evidence type="ECO:0000313" key="5">
    <source>
        <dbReference type="Proteomes" id="UP000054886"/>
    </source>
</evidence>
<evidence type="ECO:0000259" key="3">
    <source>
        <dbReference type="PROSITE" id="PS51205"/>
    </source>
</evidence>
<dbReference type="GO" id="GO:0006895">
    <property type="term" value="P:Golgi to endosome transport"/>
    <property type="evidence" value="ECO:0007669"/>
    <property type="project" value="EnsemblFungi"/>
</dbReference>
<evidence type="ECO:0000313" key="4">
    <source>
        <dbReference type="EMBL" id="KTB04695.1"/>
    </source>
</evidence>
<dbReference type="Gene3D" id="1.10.8.10">
    <property type="entry name" value="DNA helicase RuvA subunit, C-terminal domain"/>
    <property type="match status" value="1"/>
</dbReference>
<dbReference type="SMART" id="SM00167">
    <property type="entry name" value="VPS9"/>
    <property type="match status" value="1"/>
</dbReference>
<dbReference type="VEuPathDB" id="FungiDB:GVI51_H06831"/>
<dbReference type="InterPro" id="IPR003123">
    <property type="entry name" value="VPS9"/>
</dbReference>
<evidence type="ECO:0000256" key="1">
    <source>
        <dbReference type="SAM" id="MobiDB-lite"/>
    </source>
</evidence>
<dbReference type="PROSITE" id="PS51205">
    <property type="entry name" value="VPS9"/>
    <property type="match status" value="1"/>
</dbReference>
<dbReference type="Proteomes" id="UP000054886">
    <property type="component" value="Unassembled WGS sequence"/>
</dbReference>
<dbReference type="EMBL" id="LLZZ01000116">
    <property type="protein sequence ID" value="KTB04695.1"/>
    <property type="molecule type" value="Genomic_DNA"/>
</dbReference>
<dbReference type="PROSITE" id="PS51140">
    <property type="entry name" value="CUE"/>
    <property type="match status" value="1"/>
</dbReference>
<proteinExistence type="predicted"/>
<dbReference type="PANTHER" id="PTHR23101">
    <property type="entry name" value="RAB GDP/GTP EXCHANGE FACTOR"/>
    <property type="match status" value="1"/>
</dbReference>
<dbReference type="InterPro" id="IPR037191">
    <property type="entry name" value="VPS9_dom_sf"/>
</dbReference>
<dbReference type="Pfam" id="PF02845">
    <property type="entry name" value="CUE"/>
    <property type="match status" value="1"/>
</dbReference>
<feature type="region of interest" description="Disordered" evidence="1">
    <location>
        <begin position="1"/>
        <end position="40"/>
    </location>
</feature>
<dbReference type="VEuPathDB" id="FungiDB:GWK60_H06897"/>
<comment type="caution">
    <text evidence="4">The sequence shown here is derived from an EMBL/GenBank/DDBJ whole genome shotgun (WGS) entry which is preliminary data.</text>
</comment>
<evidence type="ECO:0000259" key="2">
    <source>
        <dbReference type="PROSITE" id="PS51140"/>
    </source>
</evidence>
<dbReference type="VEuPathDB" id="FungiDB:CAGL0H06941g"/>